<dbReference type="AlphaFoldDB" id="A0A1H7GJW3"/>
<dbReference type="InterPro" id="IPR036909">
    <property type="entry name" value="Cyt_c-like_dom_sf"/>
</dbReference>
<keyword evidence="3" id="KW-1185">Reference proteome</keyword>
<gene>
    <name evidence="2" type="ORF">SAMN04488526_0439</name>
</gene>
<evidence type="ECO:0000313" key="3">
    <source>
        <dbReference type="Proteomes" id="UP000199283"/>
    </source>
</evidence>
<dbReference type="SUPFAM" id="SSF46626">
    <property type="entry name" value="Cytochrome c"/>
    <property type="match status" value="1"/>
</dbReference>
<dbReference type="GO" id="GO:0009055">
    <property type="term" value="F:electron transfer activity"/>
    <property type="evidence" value="ECO:0007669"/>
    <property type="project" value="InterPro"/>
</dbReference>
<dbReference type="EMBL" id="FNZQ01000001">
    <property type="protein sequence ID" value="SEK38456.1"/>
    <property type="molecule type" value="Genomic_DNA"/>
</dbReference>
<dbReference type="Proteomes" id="UP000199283">
    <property type="component" value="Unassembled WGS sequence"/>
</dbReference>
<feature type="chain" id="PRO_5011485662" evidence="1">
    <location>
        <begin position="23"/>
        <end position="107"/>
    </location>
</feature>
<proteinExistence type="predicted"/>
<dbReference type="Gene3D" id="1.10.760.10">
    <property type="entry name" value="Cytochrome c-like domain"/>
    <property type="match status" value="1"/>
</dbReference>
<dbReference type="STRING" id="188906.SAMN04488526_0439"/>
<keyword evidence="1" id="KW-0732">Signal</keyword>
<organism evidence="2 3">
    <name type="scientific">Jannaschia helgolandensis</name>
    <dbReference type="NCBI Taxonomy" id="188906"/>
    <lineage>
        <taxon>Bacteria</taxon>
        <taxon>Pseudomonadati</taxon>
        <taxon>Pseudomonadota</taxon>
        <taxon>Alphaproteobacteria</taxon>
        <taxon>Rhodobacterales</taxon>
        <taxon>Roseobacteraceae</taxon>
        <taxon>Jannaschia</taxon>
    </lineage>
</organism>
<dbReference type="GO" id="GO:0020037">
    <property type="term" value="F:heme binding"/>
    <property type="evidence" value="ECO:0007669"/>
    <property type="project" value="InterPro"/>
</dbReference>
<dbReference type="RefSeq" id="WP_175495740.1">
    <property type="nucleotide sequence ID" value="NZ_FNZQ01000001.1"/>
</dbReference>
<reference evidence="2 3" key="1">
    <citation type="submission" date="2016-10" db="EMBL/GenBank/DDBJ databases">
        <authorList>
            <person name="de Groot N.N."/>
        </authorList>
    </citation>
    <scope>NUCLEOTIDE SEQUENCE [LARGE SCALE GENOMIC DNA]</scope>
    <source>
        <strain evidence="2 3">DSM 14858</strain>
    </source>
</reference>
<protein>
    <submittedName>
        <fullName evidence="2">Cytochrome c</fullName>
    </submittedName>
</protein>
<evidence type="ECO:0000313" key="2">
    <source>
        <dbReference type="EMBL" id="SEK38456.1"/>
    </source>
</evidence>
<sequence>MKINILWPILFAMTFTPAVVGAGEDPEFGALFIAPGVEETFYTCTACHSERIVAQQGLSRDKWVDMLDWMVEEQGMQEIEEPDYTVIVDYLSEHYGVDRPNFPAPMN</sequence>
<evidence type="ECO:0000256" key="1">
    <source>
        <dbReference type="SAM" id="SignalP"/>
    </source>
</evidence>
<feature type="signal peptide" evidence="1">
    <location>
        <begin position="1"/>
        <end position="22"/>
    </location>
</feature>
<accession>A0A1H7GJW3</accession>
<name>A0A1H7GJW3_9RHOB</name>